<dbReference type="Pfam" id="PF16363">
    <property type="entry name" value="GDP_Man_Dehyd"/>
    <property type="match status" value="1"/>
</dbReference>
<evidence type="ECO:0000313" key="2">
    <source>
        <dbReference type="EMBL" id="GAG41008.1"/>
    </source>
</evidence>
<comment type="caution">
    <text evidence="2">The sequence shown here is derived from an EMBL/GenBank/DDBJ whole genome shotgun (WGS) entry which is preliminary data.</text>
</comment>
<dbReference type="EMBL" id="BARS01043622">
    <property type="protein sequence ID" value="GAG41008.1"/>
    <property type="molecule type" value="Genomic_DNA"/>
</dbReference>
<gene>
    <name evidence="2" type="ORF">S01H1_66009</name>
</gene>
<dbReference type="Gene3D" id="3.90.25.10">
    <property type="entry name" value="UDP-galactose 4-epimerase, domain 1"/>
    <property type="match status" value="1"/>
</dbReference>
<evidence type="ECO:0000259" key="1">
    <source>
        <dbReference type="Pfam" id="PF16363"/>
    </source>
</evidence>
<organism evidence="2">
    <name type="scientific">marine sediment metagenome</name>
    <dbReference type="NCBI Taxonomy" id="412755"/>
    <lineage>
        <taxon>unclassified sequences</taxon>
        <taxon>metagenomes</taxon>
        <taxon>ecological metagenomes</taxon>
    </lineage>
</organism>
<sequence>LLAMEQGKNAICNIGTGVETSDQEIFDALAEALGYDGPPLYTSVRPGEIQRICLDCSKAERELGWRPQLLLKEGIAKTVAYFKAQE</sequence>
<name>X0XWT4_9ZZZZ</name>
<proteinExistence type="predicted"/>
<accession>X0XWT4</accession>
<dbReference type="InterPro" id="IPR036291">
    <property type="entry name" value="NAD(P)-bd_dom_sf"/>
</dbReference>
<reference evidence="2" key="1">
    <citation type="journal article" date="2014" name="Front. Microbiol.">
        <title>High frequency of phylogenetically diverse reductive dehalogenase-homologous genes in deep subseafloor sedimentary metagenomes.</title>
        <authorList>
            <person name="Kawai M."/>
            <person name="Futagami T."/>
            <person name="Toyoda A."/>
            <person name="Takaki Y."/>
            <person name="Nishi S."/>
            <person name="Hori S."/>
            <person name="Arai W."/>
            <person name="Tsubouchi T."/>
            <person name="Morono Y."/>
            <person name="Uchiyama I."/>
            <person name="Ito T."/>
            <person name="Fujiyama A."/>
            <person name="Inagaki F."/>
            <person name="Takami H."/>
        </authorList>
    </citation>
    <scope>NUCLEOTIDE SEQUENCE</scope>
    <source>
        <strain evidence="2">Expedition CK06-06</strain>
    </source>
</reference>
<dbReference type="AlphaFoldDB" id="X0XWT4"/>
<dbReference type="SUPFAM" id="SSF51735">
    <property type="entry name" value="NAD(P)-binding Rossmann-fold domains"/>
    <property type="match status" value="1"/>
</dbReference>
<dbReference type="InterPro" id="IPR016040">
    <property type="entry name" value="NAD(P)-bd_dom"/>
</dbReference>
<protein>
    <recommendedName>
        <fullName evidence="1">NAD(P)-binding domain-containing protein</fullName>
    </recommendedName>
</protein>
<feature type="domain" description="NAD(P)-binding" evidence="1">
    <location>
        <begin position="43"/>
        <end position="78"/>
    </location>
</feature>
<feature type="non-terminal residue" evidence="2">
    <location>
        <position position="1"/>
    </location>
</feature>